<comment type="caution">
    <text evidence="1">The sequence shown here is derived from an EMBL/GenBank/DDBJ whole genome shotgun (WGS) entry which is preliminary data.</text>
</comment>
<dbReference type="AlphaFoldDB" id="A0A533QAA4"/>
<gene>
    <name evidence="1" type="ORF">JETT_2121</name>
</gene>
<reference evidence="1 2" key="1">
    <citation type="submission" date="2019-04" db="EMBL/GenBank/DDBJ databases">
        <title>Genome of a novel bacterium Candidatus Jettenia ecosi reconstructed from metagenome of an anammox bioreactor.</title>
        <authorList>
            <person name="Mardanov A.V."/>
            <person name="Beletsky A.V."/>
            <person name="Ravin N.V."/>
            <person name="Botchkova E.A."/>
            <person name="Litti Y.V."/>
            <person name="Nozhevnikova A.N."/>
        </authorList>
    </citation>
    <scope>NUCLEOTIDE SEQUENCE [LARGE SCALE GENOMIC DNA]</scope>
    <source>
        <strain evidence="1">J2</strain>
    </source>
</reference>
<sequence length="38" mass="4245">MICGINPIDEQIAAITPIKNHIISIPPCKYLTLSGRFY</sequence>
<dbReference type="Proteomes" id="UP000319783">
    <property type="component" value="Unassembled WGS sequence"/>
</dbReference>
<name>A0A533QAA4_9BACT</name>
<protein>
    <submittedName>
        <fullName evidence="1">Uncharacterized protein</fullName>
    </submittedName>
</protein>
<accession>A0A533QAA4</accession>
<evidence type="ECO:0000313" key="2">
    <source>
        <dbReference type="Proteomes" id="UP000319783"/>
    </source>
</evidence>
<evidence type="ECO:0000313" key="1">
    <source>
        <dbReference type="EMBL" id="TLD41634.1"/>
    </source>
</evidence>
<proteinExistence type="predicted"/>
<organism evidence="1 2">
    <name type="scientific">Candidatus Jettenia ecosi</name>
    <dbReference type="NCBI Taxonomy" id="2494326"/>
    <lineage>
        <taxon>Bacteria</taxon>
        <taxon>Pseudomonadati</taxon>
        <taxon>Planctomycetota</taxon>
        <taxon>Candidatus Brocadiia</taxon>
        <taxon>Candidatus Brocadiales</taxon>
        <taxon>Candidatus Brocadiaceae</taxon>
        <taxon>Candidatus Jettenia</taxon>
    </lineage>
</organism>
<dbReference type="EMBL" id="SULG01000041">
    <property type="protein sequence ID" value="TLD41634.1"/>
    <property type="molecule type" value="Genomic_DNA"/>
</dbReference>